<evidence type="ECO:0000313" key="3">
    <source>
        <dbReference type="Proteomes" id="UP000199286"/>
    </source>
</evidence>
<reference evidence="2 3" key="1">
    <citation type="submission" date="2016-10" db="EMBL/GenBank/DDBJ databases">
        <authorList>
            <person name="de Groot N.N."/>
        </authorList>
    </citation>
    <scope>NUCLEOTIDE SEQUENCE [LARGE SCALE GENOMIC DNA]</scope>
    <source>
        <strain evidence="2 3">DSM 26880</strain>
    </source>
</reference>
<evidence type="ECO:0000313" key="2">
    <source>
        <dbReference type="EMBL" id="SDY92209.1"/>
    </source>
</evidence>
<keyword evidence="3" id="KW-1185">Reference proteome</keyword>
<evidence type="ECO:0000256" key="1">
    <source>
        <dbReference type="SAM" id="MobiDB-lite"/>
    </source>
</evidence>
<dbReference type="EMBL" id="FNPF01000031">
    <property type="protein sequence ID" value="SDY92209.1"/>
    <property type="molecule type" value="Genomic_DNA"/>
</dbReference>
<accession>A0A1H3NVN8</accession>
<dbReference type="Proteomes" id="UP000199286">
    <property type="component" value="Unassembled WGS sequence"/>
</dbReference>
<sequence>MSSSYTDRGFCISGEMHLAATSRMQTDCENVVEVLSGSSVIQDVRGYGGWQLEININGMTLCGTDLAATDREPLLVVDPHDFLKLLSGHGPARFLEHAQKLVDPRPSRSVEPKADQPGLVAENAREELALTAHGSFAIRRSAAAGRYFRPFPHLSLTARRPAVNAEDPQDTPHETDQPPLPCGPVSKDPQVGSDFQQALPETGALLCFRRQDFCEPSRNLLSVCMKNVFSCRRDPYPVECRPQYLDFGSKFLLGHFMRRCPNH</sequence>
<feature type="region of interest" description="Disordered" evidence="1">
    <location>
        <begin position="159"/>
        <end position="181"/>
    </location>
</feature>
<proteinExistence type="predicted"/>
<organism evidence="2 3">
    <name type="scientific">Citreimonas salinaria</name>
    <dbReference type="NCBI Taxonomy" id="321339"/>
    <lineage>
        <taxon>Bacteria</taxon>
        <taxon>Pseudomonadati</taxon>
        <taxon>Pseudomonadota</taxon>
        <taxon>Alphaproteobacteria</taxon>
        <taxon>Rhodobacterales</taxon>
        <taxon>Roseobacteraceae</taxon>
        <taxon>Citreimonas</taxon>
    </lineage>
</organism>
<name>A0A1H3NVN8_9RHOB</name>
<protein>
    <submittedName>
        <fullName evidence="2">Uncharacterized protein</fullName>
    </submittedName>
</protein>
<dbReference type="AlphaFoldDB" id="A0A1H3NVN8"/>
<gene>
    <name evidence="2" type="ORF">SAMN05444340_1314</name>
</gene>